<sequence>MHLPSWLRAFIGRPSPPAPPGVDNAVRMHIAASDPDFPAKREAAVSAVIAAIDEVALHHGFDKKPKSWAKKGALGLVSIHLQRSRFGFYCQINLGFQPASHRAEGPWAQDDFVLLGLFFPPDPSLMEERGTITYLDIFKDEASLAPTMRVLDDLALPWLVAHLTDVEAHNRPMRP</sequence>
<dbReference type="EMBL" id="CP039964">
    <property type="protein sequence ID" value="QCO55975.1"/>
    <property type="molecule type" value="Genomic_DNA"/>
</dbReference>
<organism evidence="1 2">
    <name type="scientific">Pseudorhodobacter turbinis</name>
    <dbReference type="NCBI Taxonomy" id="2500533"/>
    <lineage>
        <taxon>Bacteria</taxon>
        <taxon>Pseudomonadati</taxon>
        <taxon>Pseudomonadota</taxon>
        <taxon>Alphaproteobacteria</taxon>
        <taxon>Rhodobacterales</taxon>
        <taxon>Paracoccaceae</taxon>
        <taxon>Pseudorhodobacter</taxon>
    </lineage>
</organism>
<evidence type="ECO:0000313" key="2">
    <source>
        <dbReference type="Proteomes" id="UP000298631"/>
    </source>
</evidence>
<accession>A0A4P8EHD9</accession>
<protein>
    <recommendedName>
        <fullName evidence="3">DUF4304 domain-containing protein</fullName>
    </recommendedName>
</protein>
<evidence type="ECO:0000313" key="1">
    <source>
        <dbReference type="EMBL" id="QCO55975.1"/>
    </source>
</evidence>
<dbReference type="RefSeq" id="WP_137193762.1">
    <property type="nucleotide sequence ID" value="NZ_CP039964.1"/>
</dbReference>
<proteinExistence type="predicted"/>
<keyword evidence="2" id="KW-1185">Reference proteome</keyword>
<dbReference type="OrthoDB" id="7687918at2"/>
<evidence type="ECO:0008006" key="3">
    <source>
        <dbReference type="Google" id="ProtNLM"/>
    </source>
</evidence>
<dbReference type="Proteomes" id="UP000298631">
    <property type="component" value="Chromosome"/>
</dbReference>
<name>A0A4P8EHD9_9RHOB</name>
<dbReference type="KEGG" id="pseb:EOK75_09620"/>
<dbReference type="AlphaFoldDB" id="A0A4P8EHD9"/>
<reference evidence="1 2" key="1">
    <citation type="submission" date="2019-05" db="EMBL/GenBank/DDBJ databases">
        <title>Pseudorhodobacter turbinis sp. nov., isolated from the gut of the Korean turban shell.</title>
        <authorList>
            <person name="Jeong Y.-S."/>
            <person name="Kang W.-R."/>
            <person name="Bae J.-W."/>
        </authorList>
    </citation>
    <scope>NUCLEOTIDE SEQUENCE [LARGE SCALE GENOMIC DNA]</scope>
    <source>
        <strain evidence="1 2">S12M18</strain>
    </source>
</reference>
<gene>
    <name evidence="1" type="ORF">EOK75_09620</name>
</gene>